<dbReference type="AlphaFoldDB" id="A0A8H5ERW4"/>
<gene>
    <name evidence="1" type="ORF">D9619_010584</name>
</gene>
<dbReference type="EMBL" id="JAACJJ010000058">
    <property type="protein sequence ID" value="KAF5310061.1"/>
    <property type="molecule type" value="Genomic_DNA"/>
</dbReference>
<dbReference type="OrthoDB" id="9978173at2759"/>
<sequence length="252" mass="28740">MLILDKGLKDWILPDFTTTTKHDSVISAVMMMSTLKAYFTYRMLFGCGLPSVTLEGEKEDWMKLLRRIDRLHLFGKEPEAWAAMLRPILTRFVNAFDGNPDVDFWNHVCHYRSMGSGSRTLTGWLSAFSVWDETGRWRGTGEVSVQSILRAAATGNHQPSLLVTPVMKEKYKNFMEQMEHSKIWTLHLDGIAYGAVDVEKITPGYCEVDVKVDDWGEKFDCMMVSGHVAVRVEGGLLDAIRPHPAWFMFVKK</sequence>
<dbReference type="InterPro" id="IPR025533">
    <property type="entry name" value="DUF4419"/>
</dbReference>
<evidence type="ECO:0000313" key="1">
    <source>
        <dbReference type="EMBL" id="KAF5310061.1"/>
    </source>
</evidence>
<organism evidence="1 2">
    <name type="scientific">Psilocybe cf. subviscida</name>
    <dbReference type="NCBI Taxonomy" id="2480587"/>
    <lineage>
        <taxon>Eukaryota</taxon>
        <taxon>Fungi</taxon>
        <taxon>Dikarya</taxon>
        <taxon>Basidiomycota</taxon>
        <taxon>Agaricomycotina</taxon>
        <taxon>Agaricomycetes</taxon>
        <taxon>Agaricomycetidae</taxon>
        <taxon>Agaricales</taxon>
        <taxon>Agaricineae</taxon>
        <taxon>Strophariaceae</taxon>
        <taxon>Psilocybe</taxon>
    </lineage>
</organism>
<accession>A0A8H5ERW4</accession>
<name>A0A8H5ERW4_9AGAR</name>
<evidence type="ECO:0000313" key="2">
    <source>
        <dbReference type="Proteomes" id="UP000567179"/>
    </source>
</evidence>
<proteinExistence type="predicted"/>
<reference evidence="1 2" key="1">
    <citation type="journal article" date="2020" name="ISME J.">
        <title>Uncovering the hidden diversity of litter-decomposition mechanisms in mushroom-forming fungi.</title>
        <authorList>
            <person name="Floudas D."/>
            <person name="Bentzer J."/>
            <person name="Ahren D."/>
            <person name="Johansson T."/>
            <person name="Persson P."/>
            <person name="Tunlid A."/>
        </authorList>
    </citation>
    <scope>NUCLEOTIDE SEQUENCE [LARGE SCALE GENOMIC DNA]</scope>
    <source>
        <strain evidence="1 2">CBS 101986</strain>
    </source>
</reference>
<dbReference type="Pfam" id="PF14388">
    <property type="entry name" value="DUF4419"/>
    <property type="match status" value="1"/>
</dbReference>
<dbReference type="Proteomes" id="UP000567179">
    <property type="component" value="Unassembled WGS sequence"/>
</dbReference>
<comment type="caution">
    <text evidence="1">The sequence shown here is derived from an EMBL/GenBank/DDBJ whole genome shotgun (WGS) entry which is preliminary data.</text>
</comment>
<dbReference type="PANTHER" id="PTHR31252:SF11">
    <property type="entry name" value="DUF4419 DOMAIN-CONTAINING PROTEIN"/>
    <property type="match status" value="1"/>
</dbReference>
<dbReference type="PANTHER" id="PTHR31252">
    <property type="entry name" value="DUF4419 DOMAIN-CONTAINING PROTEIN"/>
    <property type="match status" value="1"/>
</dbReference>
<keyword evidence="2" id="KW-1185">Reference proteome</keyword>
<protein>
    <submittedName>
        <fullName evidence="1">Uncharacterized protein</fullName>
    </submittedName>
</protein>